<accession>A0A225WX09</accession>
<comment type="caution">
    <text evidence="2">The sequence shown here is derived from an EMBL/GenBank/DDBJ whole genome shotgun (WGS) entry which is preliminary data.</text>
</comment>
<feature type="compositionally biased region" description="Polar residues" evidence="1">
    <location>
        <begin position="15"/>
        <end position="24"/>
    </location>
</feature>
<sequence length="66" mass="7290">MTSEAKELRQPFAGSATQHENTLSAKAKKERFEECEVVDHVSISSFRQSTLAVGPFSTSEWTPVSC</sequence>
<evidence type="ECO:0000313" key="2">
    <source>
        <dbReference type="EMBL" id="OWZ22206.1"/>
    </source>
</evidence>
<dbReference type="EMBL" id="NBNE01000154">
    <property type="protein sequence ID" value="OWZ22206.1"/>
    <property type="molecule type" value="Genomic_DNA"/>
</dbReference>
<organism evidence="2 3">
    <name type="scientific">Phytophthora megakarya</name>
    <dbReference type="NCBI Taxonomy" id="4795"/>
    <lineage>
        <taxon>Eukaryota</taxon>
        <taxon>Sar</taxon>
        <taxon>Stramenopiles</taxon>
        <taxon>Oomycota</taxon>
        <taxon>Peronosporomycetes</taxon>
        <taxon>Peronosporales</taxon>
        <taxon>Peronosporaceae</taxon>
        <taxon>Phytophthora</taxon>
    </lineage>
</organism>
<protein>
    <submittedName>
        <fullName evidence="2">Uncharacterized protein</fullName>
    </submittedName>
</protein>
<evidence type="ECO:0000256" key="1">
    <source>
        <dbReference type="SAM" id="MobiDB-lite"/>
    </source>
</evidence>
<dbReference type="Proteomes" id="UP000198211">
    <property type="component" value="Unassembled WGS sequence"/>
</dbReference>
<proteinExistence type="predicted"/>
<gene>
    <name evidence="2" type="ORF">PHMEG_0003119</name>
</gene>
<feature type="region of interest" description="Disordered" evidence="1">
    <location>
        <begin position="1"/>
        <end position="29"/>
    </location>
</feature>
<dbReference type="AlphaFoldDB" id="A0A225WX09"/>
<reference evidence="3" key="1">
    <citation type="submission" date="2017-03" db="EMBL/GenBank/DDBJ databases">
        <title>Phytopthora megakarya and P. palmivora, two closely related causual agents of cacao black pod achieved similar genome size and gene model numbers by different mechanisms.</title>
        <authorList>
            <person name="Ali S."/>
            <person name="Shao J."/>
            <person name="Larry D.J."/>
            <person name="Kronmiller B."/>
            <person name="Shen D."/>
            <person name="Strem M.D."/>
            <person name="Melnick R.L."/>
            <person name="Guiltinan M.J."/>
            <person name="Tyler B.M."/>
            <person name="Meinhardt L.W."/>
            <person name="Bailey B.A."/>
        </authorList>
    </citation>
    <scope>NUCLEOTIDE SEQUENCE [LARGE SCALE GENOMIC DNA]</scope>
    <source>
        <strain evidence="3">zdho120</strain>
    </source>
</reference>
<evidence type="ECO:0000313" key="3">
    <source>
        <dbReference type="Proteomes" id="UP000198211"/>
    </source>
</evidence>
<name>A0A225WX09_9STRA</name>
<keyword evidence="3" id="KW-1185">Reference proteome</keyword>